<organism evidence="1 2">
    <name type="scientific">Mycena metata</name>
    <dbReference type="NCBI Taxonomy" id="1033252"/>
    <lineage>
        <taxon>Eukaryota</taxon>
        <taxon>Fungi</taxon>
        <taxon>Dikarya</taxon>
        <taxon>Basidiomycota</taxon>
        <taxon>Agaricomycotina</taxon>
        <taxon>Agaricomycetes</taxon>
        <taxon>Agaricomycetidae</taxon>
        <taxon>Agaricales</taxon>
        <taxon>Marasmiineae</taxon>
        <taxon>Mycenaceae</taxon>
        <taxon>Mycena</taxon>
    </lineage>
</organism>
<proteinExistence type="predicted"/>
<evidence type="ECO:0000313" key="2">
    <source>
        <dbReference type="Proteomes" id="UP001215598"/>
    </source>
</evidence>
<comment type="caution">
    <text evidence="1">The sequence shown here is derived from an EMBL/GenBank/DDBJ whole genome shotgun (WGS) entry which is preliminary data.</text>
</comment>
<protein>
    <submittedName>
        <fullName evidence="1">Uncharacterized protein</fullName>
    </submittedName>
</protein>
<evidence type="ECO:0000313" key="1">
    <source>
        <dbReference type="EMBL" id="KAJ7727492.1"/>
    </source>
</evidence>
<dbReference type="EMBL" id="JARKIB010000179">
    <property type="protein sequence ID" value="KAJ7727492.1"/>
    <property type="molecule type" value="Genomic_DNA"/>
</dbReference>
<sequence length="192" mass="21589">MGLPSSWFFGLKWLLSLIRRGLIGAVCNWWLFDNVLRKMLSPSCRSPKQRCRSNRSRQQHIVEAVYACTTAWLQPRASGSAAVTTRLSGRPGVFAISAHLRDADTSPSLLLALDWRQNESDWVNMFLLDQHKVNMAISTDTSSSLPGVRDGIGCRALQPPLSRRSPSLRHCRSPSWVARVKQTDRTDAHVHL</sequence>
<name>A0AAD7HUA7_9AGAR</name>
<accession>A0AAD7HUA7</accession>
<gene>
    <name evidence="1" type="ORF">B0H16DRAFT_253019</name>
</gene>
<dbReference type="Proteomes" id="UP001215598">
    <property type="component" value="Unassembled WGS sequence"/>
</dbReference>
<reference evidence="1" key="1">
    <citation type="submission" date="2023-03" db="EMBL/GenBank/DDBJ databases">
        <title>Massive genome expansion in bonnet fungi (Mycena s.s.) driven by repeated elements and novel gene families across ecological guilds.</title>
        <authorList>
            <consortium name="Lawrence Berkeley National Laboratory"/>
            <person name="Harder C.B."/>
            <person name="Miyauchi S."/>
            <person name="Viragh M."/>
            <person name="Kuo A."/>
            <person name="Thoen E."/>
            <person name="Andreopoulos B."/>
            <person name="Lu D."/>
            <person name="Skrede I."/>
            <person name="Drula E."/>
            <person name="Henrissat B."/>
            <person name="Morin E."/>
            <person name="Kohler A."/>
            <person name="Barry K."/>
            <person name="LaButti K."/>
            <person name="Morin E."/>
            <person name="Salamov A."/>
            <person name="Lipzen A."/>
            <person name="Mereny Z."/>
            <person name="Hegedus B."/>
            <person name="Baldrian P."/>
            <person name="Stursova M."/>
            <person name="Weitz H."/>
            <person name="Taylor A."/>
            <person name="Grigoriev I.V."/>
            <person name="Nagy L.G."/>
            <person name="Martin F."/>
            <person name="Kauserud H."/>
        </authorList>
    </citation>
    <scope>NUCLEOTIDE SEQUENCE</scope>
    <source>
        <strain evidence="1">CBHHK182m</strain>
    </source>
</reference>
<keyword evidence="2" id="KW-1185">Reference proteome</keyword>
<dbReference type="AlphaFoldDB" id="A0AAD7HUA7"/>